<feature type="region of interest" description="Disordered" evidence="1">
    <location>
        <begin position="129"/>
        <end position="178"/>
    </location>
</feature>
<evidence type="ECO:0000313" key="3">
    <source>
        <dbReference type="EMBL" id="EMF13852.1"/>
    </source>
</evidence>
<feature type="region of interest" description="Disordered" evidence="1">
    <location>
        <begin position="544"/>
        <end position="637"/>
    </location>
</feature>
<protein>
    <submittedName>
        <fullName evidence="3">Carbohydrate-binding module family 50 protein</fullName>
    </submittedName>
</protein>
<dbReference type="OMA" id="FWPNDNI"/>
<dbReference type="InterPro" id="IPR045030">
    <property type="entry name" value="LYSM1-4"/>
</dbReference>
<dbReference type="PROSITE" id="PS51782">
    <property type="entry name" value="LYSM"/>
    <property type="match status" value="1"/>
</dbReference>
<dbReference type="SUPFAM" id="SSF54106">
    <property type="entry name" value="LysM domain"/>
    <property type="match status" value="1"/>
</dbReference>
<accession>M3B248</accession>
<dbReference type="PANTHER" id="PTHR20932:SF8">
    <property type="entry name" value="LD22649P"/>
    <property type="match status" value="1"/>
</dbReference>
<feature type="compositionally biased region" description="Low complexity" evidence="1">
    <location>
        <begin position="334"/>
        <end position="345"/>
    </location>
</feature>
<reference evidence="3 4" key="1">
    <citation type="journal article" date="2012" name="PLoS Pathog.">
        <title>Diverse lifestyles and strategies of plant pathogenesis encoded in the genomes of eighteen Dothideomycetes fungi.</title>
        <authorList>
            <person name="Ohm R.A."/>
            <person name="Feau N."/>
            <person name="Henrissat B."/>
            <person name="Schoch C.L."/>
            <person name="Horwitz B.A."/>
            <person name="Barry K.W."/>
            <person name="Condon B.J."/>
            <person name="Copeland A.C."/>
            <person name="Dhillon B."/>
            <person name="Glaser F."/>
            <person name="Hesse C.N."/>
            <person name="Kosti I."/>
            <person name="LaButti K."/>
            <person name="Lindquist E.A."/>
            <person name="Lucas S."/>
            <person name="Salamov A.A."/>
            <person name="Bradshaw R.E."/>
            <person name="Ciuffetti L."/>
            <person name="Hamelin R.C."/>
            <person name="Kema G.H.J."/>
            <person name="Lawrence C."/>
            <person name="Scott J.A."/>
            <person name="Spatafora J.W."/>
            <person name="Turgeon B.G."/>
            <person name="de Wit P.J.G.M."/>
            <person name="Zhong S."/>
            <person name="Goodwin S.B."/>
            <person name="Grigoriev I.V."/>
        </authorList>
    </citation>
    <scope>NUCLEOTIDE SEQUENCE [LARGE SCALE GENOMIC DNA]</scope>
    <source>
        <strain evidence="3 4">SO2202</strain>
    </source>
</reference>
<evidence type="ECO:0000313" key="4">
    <source>
        <dbReference type="Proteomes" id="UP000016931"/>
    </source>
</evidence>
<feature type="compositionally biased region" description="Polar residues" evidence="1">
    <location>
        <begin position="391"/>
        <end position="403"/>
    </location>
</feature>
<evidence type="ECO:0000256" key="1">
    <source>
        <dbReference type="SAM" id="MobiDB-lite"/>
    </source>
</evidence>
<dbReference type="STRING" id="692275.M3B248"/>
<dbReference type="EMBL" id="KB456263">
    <property type="protein sequence ID" value="EMF13852.1"/>
    <property type="molecule type" value="Genomic_DNA"/>
</dbReference>
<dbReference type="PANTHER" id="PTHR20932">
    <property type="entry name" value="LYSM AND PUTATIVE PEPTIDOGLYCAN-BINDING DOMAIN-CONTAINING PROTEIN"/>
    <property type="match status" value="1"/>
</dbReference>
<proteinExistence type="predicted"/>
<feature type="compositionally biased region" description="Polar residues" evidence="1">
    <location>
        <begin position="75"/>
        <end position="98"/>
    </location>
</feature>
<gene>
    <name evidence="3" type="ORF">SEPMUDRAFT_156035</name>
</gene>
<feature type="compositionally biased region" description="Basic and acidic residues" evidence="1">
    <location>
        <begin position="624"/>
        <end position="637"/>
    </location>
</feature>
<dbReference type="GeneID" id="27904789"/>
<feature type="compositionally biased region" description="Polar residues" evidence="1">
    <location>
        <begin position="605"/>
        <end position="614"/>
    </location>
</feature>
<dbReference type="Gene3D" id="3.10.350.10">
    <property type="entry name" value="LysM domain"/>
    <property type="match status" value="1"/>
</dbReference>
<feature type="compositionally biased region" description="Basic residues" evidence="1">
    <location>
        <begin position="132"/>
        <end position="143"/>
    </location>
</feature>
<feature type="compositionally biased region" description="Polar residues" evidence="1">
    <location>
        <begin position="312"/>
        <end position="327"/>
    </location>
</feature>
<name>M3B248_SPHMS</name>
<feature type="compositionally biased region" description="Acidic residues" evidence="1">
    <location>
        <begin position="581"/>
        <end position="590"/>
    </location>
</feature>
<dbReference type="Pfam" id="PF01476">
    <property type="entry name" value="LysM"/>
    <property type="match status" value="1"/>
</dbReference>
<feature type="region of interest" description="Disordered" evidence="1">
    <location>
        <begin position="307"/>
        <end position="345"/>
    </location>
</feature>
<keyword evidence="4" id="KW-1185">Reference proteome</keyword>
<organism evidence="3 4">
    <name type="scientific">Sphaerulina musiva (strain SO2202)</name>
    <name type="common">Poplar stem canker fungus</name>
    <name type="synonym">Septoria musiva</name>
    <dbReference type="NCBI Taxonomy" id="692275"/>
    <lineage>
        <taxon>Eukaryota</taxon>
        <taxon>Fungi</taxon>
        <taxon>Dikarya</taxon>
        <taxon>Ascomycota</taxon>
        <taxon>Pezizomycotina</taxon>
        <taxon>Dothideomycetes</taxon>
        <taxon>Dothideomycetidae</taxon>
        <taxon>Mycosphaerellales</taxon>
        <taxon>Mycosphaerellaceae</taxon>
        <taxon>Sphaerulina</taxon>
    </lineage>
</organism>
<feature type="compositionally biased region" description="Low complexity" evidence="1">
    <location>
        <begin position="1"/>
        <end position="15"/>
    </location>
</feature>
<dbReference type="CDD" id="cd00118">
    <property type="entry name" value="LysM"/>
    <property type="match status" value="1"/>
</dbReference>
<feature type="domain" description="LysM" evidence="2">
    <location>
        <begin position="229"/>
        <end position="273"/>
    </location>
</feature>
<dbReference type="eggNOG" id="ENOG502SBZ1">
    <property type="taxonomic scope" value="Eukaryota"/>
</dbReference>
<dbReference type="Proteomes" id="UP000016931">
    <property type="component" value="Unassembled WGS sequence"/>
</dbReference>
<dbReference type="InterPro" id="IPR036779">
    <property type="entry name" value="LysM_dom_sf"/>
</dbReference>
<sequence>MSSTTTNATTARSTSQPSSSTLRPRTARLISGLDEDDAATQEPAYNPNSLFGSRPASPIPAAHPQRLSPYASKYDSLSRTSKPATSAGQSSRADTGSPSLAGLWGSSWTALQGIAQDFLGSDLAEQEDRVSHRVRRPHGRLHTSKPSVSAPPPEWGPSSTSHPRSGGIGGGTTEEQTAALRAQKRQAMLTGQDASYADTLGKFKRRLSDDRTAASAPPGEGDDRDALAYIHHVQKSDTLAGITIRYNISANMLRKANRMWPNDSVQMRKTLFLPVDACGVKGKPATASELDLMGSESEALSTLHAEEVPTPTAANQTSDGLSYNSFNHGRDRTNSASTHTSASAVSASANGGAEWQHDSWVLLPNSTAPVQIARLPRRMLGYFPLARRKSNSYSDLDTPSTSLDLPRSSAADALNPPGSPRNQLAAQRPRRKLSNANNGYFPSYLTGPGGVGTMDRNVRCPGPAQDSLNKMWAKHLPDVAPPRNQNALYQPSLPFYADESTPLGSGAVTPAYPHGGGSSSSGGLHLQDIGGSIESWVRRLASKSVIPPGGRSPDARAAAGTPGRGAGGIGDLIEMTNEFELGGDDEDEEEGRGRQGSVDHEQLSRHGTTATSYFDSMAGGGAVSRERRGAGKSGKTE</sequence>
<feature type="region of interest" description="Disordered" evidence="1">
    <location>
        <begin position="1"/>
        <end position="98"/>
    </location>
</feature>
<feature type="region of interest" description="Disordered" evidence="1">
    <location>
        <begin position="390"/>
        <end position="440"/>
    </location>
</feature>
<evidence type="ECO:0000259" key="2">
    <source>
        <dbReference type="PROSITE" id="PS51782"/>
    </source>
</evidence>
<dbReference type="HOGENOM" id="CLU_015384_1_1_1"/>
<dbReference type="InterPro" id="IPR018392">
    <property type="entry name" value="LysM"/>
</dbReference>
<dbReference type="RefSeq" id="XP_016761973.1">
    <property type="nucleotide sequence ID" value="XM_016907652.1"/>
</dbReference>
<dbReference type="OrthoDB" id="2192830at2759"/>
<dbReference type="AlphaFoldDB" id="M3B248"/>
<feature type="compositionally biased region" description="Basic and acidic residues" evidence="1">
    <location>
        <begin position="591"/>
        <end position="604"/>
    </location>
</feature>